<comment type="caution">
    <text evidence="3">The sequence shown here is derived from an EMBL/GenBank/DDBJ whole genome shotgun (WGS) entry which is preliminary data.</text>
</comment>
<dbReference type="Proteomes" id="UP000626026">
    <property type="component" value="Unassembled WGS sequence"/>
</dbReference>
<evidence type="ECO:0000313" key="3">
    <source>
        <dbReference type="EMBL" id="MBC9205852.1"/>
    </source>
</evidence>
<dbReference type="PRINTS" id="PR00111">
    <property type="entry name" value="ABHYDROLASE"/>
</dbReference>
<dbReference type="PANTHER" id="PTHR46118">
    <property type="entry name" value="PROTEIN ABHD11"/>
    <property type="match status" value="1"/>
</dbReference>
<keyword evidence="4" id="KW-1185">Reference proteome</keyword>
<dbReference type="PANTHER" id="PTHR46118:SF4">
    <property type="entry name" value="PROTEIN ABHD11"/>
    <property type="match status" value="1"/>
</dbReference>
<keyword evidence="1 3" id="KW-0378">Hydrolase</keyword>
<dbReference type="InterPro" id="IPR000639">
    <property type="entry name" value="Epox_hydrolase-like"/>
</dbReference>
<evidence type="ECO:0000256" key="1">
    <source>
        <dbReference type="ARBA" id="ARBA00022801"/>
    </source>
</evidence>
<protein>
    <submittedName>
        <fullName evidence="3">Alpha/beta fold hydrolase</fullName>
    </submittedName>
</protein>
<dbReference type="EMBL" id="JACTVA010000003">
    <property type="protein sequence ID" value="MBC9205852.1"/>
    <property type="molecule type" value="Genomic_DNA"/>
</dbReference>
<dbReference type="Pfam" id="PF00561">
    <property type="entry name" value="Abhydrolase_1"/>
    <property type="match status" value="1"/>
</dbReference>
<gene>
    <name evidence="3" type="ORF">IBL26_03315</name>
</gene>
<dbReference type="GO" id="GO:0016787">
    <property type="term" value="F:hydrolase activity"/>
    <property type="evidence" value="ECO:0007669"/>
    <property type="project" value="UniProtKB-KW"/>
</dbReference>
<dbReference type="InterPro" id="IPR000073">
    <property type="entry name" value="AB_hydrolase_1"/>
</dbReference>
<dbReference type="PRINTS" id="PR00412">
    <property type="entry name" value="EPOXHYDRLASE"/>
</dbReference>
<dbReference type="SUPFAM" id="SSF53474">
    <property type="entry name" value="alpha/beta-Hydrolases"/>
    <property type="match status" value="1"/>
</dbReference>
<proteinExistence type="predicted"/>
<organism evidence="3 4">
    <name type="scientific">Teichococcus aerophilus</name>
    <dbReference type="NCBI Taxonomy" id="1224513"/>
    <lineage>
        <taxon>Bacteria</taxon>
        <taxon>Pseudomonadati</taxon>
        <taxon>Pseudomonadota</taxon>
        <taxon>Alphaproteobacteria</taxon>
        <taxon>Acetobacterales</taxon>
        <taxon>Roseomonadaceae</taxon>
        <taxon>Roseomonas</taxon>
    </lineage>
</organism>
<dbReference type="InterPro" id="IPR029058">
    <property type="entry name" value="AB_hydrolase_fold"/>
</dbReference>
<reference evidence="3 4" key="1">
    <citation type="journal article" date="2013" name="Int. J. Syst. Evol. Microbiol.">
        <title>Roseomonas aerophila sp. nov., isolated from air.</title>
        <authorList>
            <person name="Kim S.J."/>
            <person name="Weon H.Y."/>
            <person name="Ahn J.H."/>
            <person name="Hong S.B."/>
            <person name="Seok S.J."/>
            <person name="Whang K.S."/>
            <person name="Kwon S.W."/>
        </authorList>
    </citation>
    <scope>NUCLEOTIDE SEQUENCE [LARGE SCALE GENOMIC DNA]</scope>
    <source>
        <strain evidence="3 4">NBRC 108923</strain>
    </source>
</reference>
<name>A0ABR7RI80_9PROT</name>
<dbReference type="Gene3D" id="3.40.50.1820">
    <property type="entry name" value="alpha/beta hydrolase"/>
    <property type="match status" value="1"/>
</dbReference>
<evidence type="ECO:0000259" key="2">
    <source>
        <dbReference type="Pfam" id="PF00561"/>
    </source>
</evidence>
<dbReference type="RefSeq" id="WP_187783014.1">
    <property type="nucleotide sequence ID" value="NZ_JACTVA010000003.1"/>
</dbReference>
<sequence>MLLNVIEMGEGTGTPLVLLHGLFGQATNFGAVQKALAAAGRRVLALDLRNHGASSHAAVPDYAALAADVAETLRASGAVPADVLGHSMGGKVAMTLALTEPAMVSRLIVADIAPVAYPPAFRPYAEAMLAVTLEAGLTRRQADAALAGAVPAAGVRGFLLQNLDFAANPPAWRIGLTQIADSLPMVEAALPLPDGARYDGPTLVLSGELSDYVREEHRPVFRALFPAARFGKVKGAGHWLHAEKPEGFLAAVRAFLG</sequence>
<feature type="domain" description="AB hydrolase-1" evidence="2">
    <location>
        <begin position="15"/>
        <end position="245"/>
    </location>
</feature>
<evidence type="ECO:0000313" key="4">
    <source>
        <dbReference type="Proteomes" id="UP000626026"/>
    </source>
</evidence>
<accession>A0ABR7RI80</accession>